<evidence type="ECO:0000256" key="6">
    <source>
        <dbReference type="ARBA" id="ARBA00023002"/>
    </source>
</evidence>
<accession>A0A5S3YEI4</accession>
<keyword evidence="5" id="KW-0521">NADP</keyword>
<organism evidence="9 10">
    <name type="scientific">Pseudoalteromonas ruthenica</name>
    <dbReference type="NCBI Taxonomy" id="151081"/>
    <lineage>
        <taxon>Bacteria</taxon>
        <taxon>Pseudomonadati</taxon>
        <taxon>Pseudomonadota</taxon>
        <taxon>Gammaproteobacteria</taxon>
        <taxon>Alteromonadales</taxon>
        <taxon>Pseudoalteromonadaceae</taxon>
        <taxon>Pseudoalteromonas</taxon>
    </lineage>
</organism>
<dbReference type="GO" id="GO:0006730">
    <property type="term" value="P:one-carbon metabolic process"/>
    <property type="evidence" value="ECO:0007669"/>
    <property type="project" value="UniProtKB-KW"/>
</dbReference>
<reference evidence="10" key="2">
    <citation type="submission" date="2019-06" db="EMBL/GenBank/DDBJ databases">
        <title>Co-occurence of chitin degradation, pigmentation and bioactivity in marine Pseudoalteromonas.</title>
        <authorList>
            <person name="Sonnenschein E.C."/>
            <person name="Bech P.K."/>
        </authorList>
    </citation>
    <scope>NUCLEOTIDE SEQUENCE [LARGE SCALE GENOMIC DNA]</scope>
    <source>
        <strain evidence="10">S2897</strain>
    </source>
</reference>
<evidence type="ECO:0000313" key="10">
    <source>
        <dbReference type="Proteomes" id="UP000305874"/>
    </source>
</evidence>
<evidence type="ECO:0000256" key="1">
    <source>
        <dbReference type="ARBA" id="ARBA00004903"/>
    </source>
</evidence>
<gene>
    <name evidence="9" type="ORF">CWC05_23050</name>
</gene>
<dbReference type="GO" id="GO:0046655">
    <property type="term" value="P:folic acid metabolic process"/>
    <property type="evidence" value="ECO:0007669"/>
    <property type="project" value="TreeGrafter"/>
</dbReference>
<evidence type="ECO:0000256" key="3">
    <source>
        <dbReference type="ARBA" id="ARBA00012856"/>
    </source>
</evidence>
<dbReference type="UniPathway" id="UPA00077">
    <property type="reaction ID" value="UER00158"/>
</dbReference>
<dbReference type="GO" id="GO:0005829">
    <property type="term" value="C:cytosol"/>
    <property type="evidence" value="ECO:0007669"/>
    <property type="project" value="TreeGrafter"/>
</dbReference>
<dbReference type="EC" id="1.5.1.3" evidence="3"/>
<feature type="domain" description="DHFR" evidence="8">
    <location>
        <begin position="1"/>
        <end position="100"/>
    </location>
</feature>
<dbReference type="Pfam" id="PF00186">
    <property type="entry name" value="DHFR_1"/>
    <property type="match status" value="1"/>
</dbReference>
<keyword evidence="6" id="KW-0560">Oxidoreductase</keyword>
<dbReference type="Proteomes" id="UP000305874">
    <property type="component" value="Unassembled WGS sequence"/>
</dbReference>
<evidence type="ECO:0000259" key="8">
    <source>
        <dbReference type="PROSITE" id="PS51330"/>
    </source>
</evidence>
<dbReference type="PROSITE" id="PS51330">
    <property type="entry name" value="DHFR_2"/>
    <property type="match status" value="1"/>
</dbReference>
<proteinExistence type="inferred from homology"/>
<dbReference type="InterPro" id="IPR012259">
    <property type="entry name" value="DHFR"/>
</dbReference>
<dbReference type="Gene3D" id="3.40.430.10">
    <property type="entry name" value="Dihydrofolate Reductase, subunit A"/>
    <property type="match status" value="1"/>
</dbReference>
<keyword evidence="4" id="KW-0554">One-carbon metabolism</keyword>
<dbReference type="GO" id="GO:0004146">
    <property type="term" value="F:dihydrofolate reductase activity"/>
    <property type="evidence" value="ECO:0007669"/>
    <property type="project" value="UniProtKB-EC"/>
</dbReference>
<evidence type="ECO:0000256" key="2">
    <source>
        <dbReference type="ARBA" id="ARBA00009539"/>
    </source>
</evidence>
<comment type="similarity">
    <text evidence="2">Belongs to the dihydrofolate reductase family.</text>
</comment>
<evidence type="ECO:0000313" key="9">
    <source>
        <dbReference type="EMBL" id="TMP70713.1"/>
    </source>
</evidence>
<comment type="pathway">
    <text evidence="1">Cofactor biosynthesis; tetrahydrofolate biosynthesis; 5,6,7,8-tetrahydrofolate from 7,8-dihydrofolate: step 1/1.</text>
</comment>
<feature type="non-terminal residue" evidence="9">
    <location>
        <position position="1"/>
    </location>
</feature>
<evidence type="ECO:0000256" key="5">
    <source>
        <dbReference type="ARBA" id="ARBA00022857"/>
    </source>
</evidence>
<comment type="caution">
    <text evidence="9">The sequence shown here is derived from an EMBL/GenBank/DDBJ whole genome shotgun (WGS) entry which is preliminary data.</text>
</comment>
<dbReference type="GO" id="GO:0016301">
    <property type="term" value="F:kinase activity"/>
    <property type="evidence" value="ECO:0007669"/>
    <property type="project" value="UniProtKB-KW"/>
</dbReference>
<keyword evidence="9" id="KW-0418">Kinase</keyword>
<dbReference type="InterPro" id="IPR001796">
    <property type="entry name" value="DHFR_dom"/>
</dbReference>
<dbReference type="CDD" id="cd00209">
    <property type="entry name" value="DHFR"/>
    <property type="match status" value="1"/>
</dbReference>
<reference evidence="9 10" key="1">
    <citation type="submission" date="2017-12" db="EMBL/GenBank/DDBJ databases">
        <authorList>
            <person name="Paulsen S."/>
            <person name="Gram L.K."/>
        </authorList>
    </citation>
    <scope>NUCLEOTIDE SEQUENCE [LARGE SCALE GENOMIC DNA]</scope>
    <source>
        <strain evidence="9 10">S2897</strain>
    </source>
</reference>
<comment type="function">
    <text evidence="7">Key enzyme in folate metabolism. Catalyzes an essential reaction for de novo glycine and purine synthesis, and for DNA precursor synthesis.</text>
</comment>
<dbReference type="PANTHER" id="PTHR48069:SF3">
    <property type="entry name" value="DIHYDROFOLATE REDUCTASE"/>
    <property type="match status" value="1"/>
</dbReference>
<protein>
    <recommendedName>
        <fullName evidence="3">dihydrofolate reductase</fullName>
        <ecNumber evidence="3">1.5.1.3</ecNumber>
    </recommendedName>
</protein>
<dbReference type="EMBL" id="PNCG01000901">
    <property type="protein sequence ID" value="TMP70713.1"/>
    <property type="molecule type" value="Genomic_DNA"/>
</dbReference>
<dbReference type="PANTHER" id="PTHR48069">
    <property type="entry name" value="DIHYDROFOLATE REDUCTASE"/>
    <property type="match status" value="1"/>
</dbReference>
<dbReference type="RefSeq" id="WP_138549442.1">
    <property type="nucleotide sequence ID" value="NZ_PNCG01000901.1"/>
</dbReference>
<dbReference type="SUPFAM" id="SSF53597">
    <property type="entry name" value="Dihydrofolate reductase-like"/>
    <property type="match status" value="1"/>
</dbReference>
<dbReference type="InterPro" id="IPR024072">
    <property type="entry name" value="DHFR-like_dom_sf"/>
</dbReference>
<dbReference type="GO" id="GO:0046654">
    <property type="term" value="P:tetrahydrofolate biosynthetic process"/>
    <property type="evidence" value="ECO:0007669"/>
    <property type="project" value="UniProtKB-UniPathway"/>
</dbReference>
<evidence type="ECO:0000256" key="4">
    <source>
        <dbReference type="ARBA" id="ARBA00022563"/>
    </source>
</evidence>
<sequence length="102" mass="11485">IITRNSNYHAEGIEVVTSADAALKLAAGSEEVMIIGGGLVYEQFLPLCERLYLTFINLHVDGDTCFPDYEKVSDWTIVDTQSHEPNEKNKCSYKFVTLQKKL</sequence>
<dbReference type="GO" id="GO:0050661">
    <property type="term" value="F:NADP binding"/>
    <property type="evidence" value="ECO:0007669"/>
    <property type="project" value="InterPro"/>
</dbReference>
<keyword evidence="9" id="KW-0808">Transferase</keyword>
<dbReference type="AlphaFoldDB" id="A0A5S3YEI4"/>
<evidence type="ECO:0000256" key="7">
    <source>
        <dbReference type="ARBA" id="ARBA00025067"/>
    </source>
</evidence>
<name>A0A5S3YEI4_9GAMM</name>
<dbReference type="GO" id="GO:0046452">
    <property type="term" value="P:dihydrofolate metabolic process"/>
    <property type="evidence" value="ECO:0007669"/>
    <property type="project" value="TreeGrafter"/>
</dbReference>